<accession>A0A3P7I2C8</accession>
<keyword evidence="2" id="KW-1185">Reference proteome</keyword>
<evidence type="ECO:0000313" key="2">
    <source>
        <dbReference type="Proteomes" id="UP000270094"/>
    </source>
</evidence>
<protein>
    <submittedName>
        <fullName evidence="1">Uncharacterized protein</fullName>
    </submittedName>
</protein>
<dbReference type="AlphaFoldDB" id="A0A3P7I2C8"/>
<name>A0A3P7I2C8_STRVU</name>
<sequence length="35" mass="3751">MPCGPLTFFDSLSGATSGVYPKYSPVKFEATKAPR</sequence>
<reference evidence="1 2" key="1">
    <citation type="submission" date="2018-11" db="EMBL/GenBank/DDBJ databases">
        <authorList>
            <consortium name="Pathogen Informatics"/>
        </authorList>
    </citation>
    <scope>NUCLEOTIDE SEQUENCE [LARGE SCALE GENOMIC DNA]</scope>
</reference>
<proteinExistence type="predicted"/>
<dbReference type="Proteomes" id="UP000270094">
    <property type="component" value="Unassembled WGS sequence"/>
</dbReference>
<evidence type="ECO:0000313" key="1">
    <source>
        <dbReference type="EMBL" id="VDM66810.1"/>
    </source>
</evidence>
<organism evidence="1 2">
    <name type="scientific">Strongylus vulgaris</name>
    <name type="common">Blood worm</name>
    <dbReference type="NCBI Taxonomy" id="40348"/>
    <lineage>
        <taxon>Eukaryota</taxon>
        <taxon>Metazoa</taxon>
        <taxon>Ecdysozoa</taxon>
        <taxon>Nematoda</taxon>
        <taxon>Chromadorea</taxon>
        <taxon>Rhabditida</taxon>
        <taxon>Rhabditina</taxon>
        <taxon>Rhabditomorpha</taxon>
        <taxon>Strongyloidea</taxon>
        <taxon>Strongylidae</taxon>
        <taxon>Strongylus</taxon>
    </lineage>
</organism>
<gene>
    <name evidence="1" type="ORF">SVUK_LOCUS1808</name>
</gene>
<dbReference type="EMBL" id="UYYB01003790">
    <property type="protein sequence ID" value="VDM66810.1"/>
    <property type="molecule type" value="Genomic_DNA"/>
</dbReference>